<dbReference type="Proteomes" id="UP000191663">
    <property type="component" value="Unassembled WGS sequence"/>
</dbReference>
<dbReference type="GO" id="GO:0006313">
    <property type="term" value="P:DNA transposition"/>
    <property type="evidence" value="ECO:0007669"/>
    <property type="project" value="InterPro"/>
</dbReference>
<organism evidence="2 3">
    <name type="scientific">candidate division WOR-3 bacterium 4484_100</name>
    <dbReference type="NCBI Taxonomy" id="1936077"/>
    <lineage>
        <taxon>Bacteria</taxon>
        <taxon>Bacteria division WOR-3</taxon>
    </lineage>
</organism>
<dbReference type="GO" id="GO:0004803">
    <property type="term" value="F:transposase activity"/>
    <property type="evidence" value="ECO:0007669"/>
    <property type="project" value="InterPro"/>
</dbReference>
<dbReference type="EMBL" id="MUKB01000042">
    <property type="protein sequence ID" value="OPX18091.1"/>
    <property type="molecule type" value="Genomic_DNA"/>
</dbReference>
<evidence type="ECO:0000259" key="1">
    <source>
        <dbReference type="Pfam" id="PF02371"/>
    </source>
</evidence>
<name>A0A1V4QGF6_UNCW3</name>
<reference evidence="3" key="1">
    <citation type="submission" date="2017-01" db="EMBL/GenBank/DDBJ databases">
        <title>Novel pathways for hydrocarbon cycling and metabolic interdependencies in hydrothermal sediment communities.</title>
        <authorList>
            <person name="Dombrowski N."/>
            <person name="Seitz K."/>
            <person name="Teske A."/>
            <person name="Baker B."/>
        </authorList>
    </citation>
    <scope>NUCLEOTIDE SEQUENCE [LARGE SCALE GENOMIC DNA]</scope>
</reference>
<dbReference type="AlphaFoldDB" id="A0A1V4QGF6"/>
<feature type="domain" description="Transposase IS116/IS110/IS902 C-terminal" evidence="1">
    <location>
        <begin position="2"/>
        <end position="69"/>
    </location>
</feature>
<dbReference type="Pfam" id="PF02371">
    <property type="entry name" value="Transposase_20"/>
    <property type="match status" value="1"/>
</dbReference>
<evidence type="ECO:0000313" key="3">
    <source>
        <dbReference type="Proteomes" id="UP000191663"/>
    </source>
</evidence>
<sequence>MDLEGIGSKLAGWMIGEILSISNFRIKRAFAAYNGTCCLEHKSGKTTRNTLCNRHLQAALRDWAGCRIRVIGNREIFMQEACKGKITIIL</sequence>
<proteinExistence type="predicted"/>
<dbReference type="InterPro" id="IPR003346">
    <property type="entry name" value="Transposase_20"/>
</dbReference>
<comment type="caution">
    <text evidence="2">The sequence shown here is derived from an EMBL/GenBank/DDBJ whole genome shotgun (WGS) entry which is preliminary data.</text>
</comment>
<protein>
    <recommendedName>
        <fullName evidence="1">Transposase IS116/IS110/IS902 C-terminal domain-containing protein</fullName>
    </recommendedName>
</protein>
<dbReference type="GO" id="GO:0003677">
    <property type="term" value="F:DNA binding"/>
    <property type="evidence" value="ECO:0007669"/>
    <property type="project" value="InterPro"/>
</dbReference>
<gene>
    <name evidence="2" type="ORF">BXT86_03035</name>
</gene>
<accession>A0A1V4QGF6</accession>
<evidence type="ECO:0000313" key="2">
    <source>
        <dbReference type="EMBL" id="OPX18091.1"/>
    </source>
</evidence>